<dbReference type="OrthoDB" id="2396059at2759"/>
<accession>A0A9N9JM94</accession>
<dbReference type="Proteomes" id="UP000789405">
    <property type="component" value="Unassembled WGS sequence"/>
</dbReference>
<evidence type="ECO:0000313" key="2">
    <source>
        <dbReference type="Proteomes" id="UP000789405"/>
    </source>
</evidence>
<name>A0A9N9JM94_9GLOM</name>
<keyword evidence="2" id="KW-1185">Reference proteome</keyword>
<dbReference type="EMBL" id="CAJVPY010023945">
    <property type="protein sequence ID" value="CAG8785893.1"/>
    <property type="molecule type" value="Genomic_DNA"/>
</dbReference>
<dbReference type="AlphaFoldDB" id="A0A9N9JM94"/>
<sequence length="69" mass="8087">MAAKFNIKTKQLWDWISKKDQLLKAQPGRKKLNKGASPKYLALKATLAEWIREQRNNQKAISQYMIQVK</sequence>
<proteinExistence type="predicted"/>
<organism evidence="1 2">
    <name type="scientific">Dentiscutata erythropus</name>
    <dbReference type="NCBI Taxonomy" id="1348616"/>
    <lineage>
        <taxon>Eukaryota</taxon>
        <taxon>Fungi</taxon>
        <taxon>Fungi incertae sedis</taxon>
        <taxon>Mucoromycota</taxon>
        <taxon>Glomeromycotina</taxon>
        <taxon>Glomeromycetes</taxon>
        <taxon>Diversisporales</taxon>
        <taxon>Gigasporaceae</taxon>
        <taxon>Dentiscutata</taxon>
    </lineage>
</organism>
<gene>
    <name evidence="1" type="ORF">DERYTH_LOCUS20392</name>
</gene>
<feature type="non-terminal residue" evidence="1">
    <location>
        <position position="69"/>
    </location>
</feature>
<protein>
    <submittedName>
        <fullName evidence="1">22380_t:CDS:1</fullName>
    </submittedName>
</protein>
<evidence type="ECO:0000313" key="1">
    <source>
        <dbReference type="EMBL" id="CAG8785893.1"/>
    </source>
</evidence>
<comment type="caution">
    <text evidence="1">The sequence shown here is derived from an EMBL/GenBank/DDBJ whole genome shotgun (WGS) entry which is preliminary data.</text>
</comment>
<reference evidence="1" key="1">
    <citation type="submission" date="2021-06" db="EMBL/GenBank/DDBJ databases">
        <authorList>
            <person name="Kallberg Y."/>
            <person name="Tangrot J."/>
            <person name="Rosling A."/>
        </authorList>
    </citation>
    <scope>NUCLEOTIDE SEQUENCE</scope>
    <source>
        <strain evidence="1">MA453B</strain>
    </source>
</reference>